<proteinExistence type="predicted"/>
<keyword evidence="3" id="KW-1185">Reference proteome</keyword>
<dbReference type="CDD" id="cd00531">
    <property type="entry name" value="NTF2_like"/>
    <property type="match status" value="1"/>
</dbReference>
<dbReference type="SUPFAM" id="SSF54427">
    <property type="entry name" value="NTF2-like"/>
    <property type="match status" value="1"/>
</dbReference>
<name>A0ABN2A7K7_9ACTN</name>
<feature type="domain" description="SnoaL-like" evidence="1">
    <location>
        <begin position="10"/>
        <end position="121"/>
    </location>
</feature>
<evidence type="ECO:0000313" key="2">
    <source>
        <dbReference type="EMBL" id="GAA1512749.1"/>
    </source>
</evidence>
<sequence length="138" mass="14955">MSPNPSESRTVPAYDAVVELHARYADTLDRKDVAGLAACFAPDAVLVVGEQVAAEGGRTIAERLTSRSDPAVLHIPFPPAVCGVEGSRLRTRSYFQLVDTRTGRITALGTYEDEMTSTDQAVVLTRRSVTYAWKEATP</sequence>
<dbReference type="EMBL" id="BAAAOR010000014">
    <property type="protein sequence ID" value="GAA1512749.1"/>
    <property type="molecule type" value="Genomic_DNA"/>
</dbReference>
<dbReference type="Proteomes" id="UP001500842">
    <property type="component" value="Unassembled WGS sequence"/>
</dbReference>
<gene>
    <name evidence="2" type="ORF">GCM10009788_16620</name>
</gene>
<evidence type="ECO:0000259" key="1">
    <source>
        <dbReference type="Pfam" id="PF13577"/>
    </source>
</evidence>
<dbReference type="InterPro" id="IPR032710">
    <property type="entry name" value="NTF2-like_dom_sf"/>
</dbReference>
<dbReference type="RefSeq" id="WP_141005235.1">
    <property type="nucleotide sequence ID" value="NZ_BAAAOR010000014.1"/>
</dbReference>
<reference evidence="2 3" key="1">
    <citation type="journal article" date="2019" name="Int. J. Syst. Evol. Microbiol.">
        <title>The Global Catalogue of Microorganisms (GCM) 10K type strain sequencing project: providing services to taxonomists for standard genome sequencing and annotation.</title>
        <authorList>
            <consortium name="The Broad Institute Genomics Platform"/>
            <consortium name="The Broad Institute Genome Sequencing Center for Infectious Disease"/>
            <person name="Wu L."/>
            <person name="Ma J."/>
        </authorList>
    </citation>
    <scope>NUCLEOTIDE SEQUENCE [LARGE SCALE GENOMIC DNA]</scope>
    <source>
        <strain evidence="2 3">JCM 14942</strain>
    </source>
</reference>
<dbReference type="Pfam" id="PF13577">
    <property type="entry name" value="SnoaL_4"/>
    <property type="match status" value="1"/>
</dbReference>
<accession>A0ABN2A7K7</accession>
<protein>
    <recommendedName>
        <fullName evidence="1">SnoaL-like domain-containing protein</fullName>
    </recommendedName>
</protein>
<dbReference type="InterPro" id="IPR037401">
    <property type="entry name" value="SnoaL-like"/>
</dbReference>
<organism evidence="2 3">
    <name type="scientific">Nocardioides humi</name>
    <dbReference type="NCBI Taxonomy" id="449461"/>
    <lineage>
        <taxon>Bacteria</taxon>
        <taxon>Bacillati</taxon>
        <taxon>Actinomycetota</taxon>
        <taxon>Actinomycetes</taxon>
        <taxon>Propionibacteriales</taxon>
        <taxon>Nocardioidaceae</taxon>
        <taxon>Nocardioides</taxon>
    </lineage>
</organism>
<comment type="caution">
    <text evidence="2">The sequence shown here is derived from an EMBL/GenBank/DDBJ whole genome shotgun (WGS) entry which is preliminary data.</text>
</comment>
<dbReference type="Gene3D" id="3.10.450.50">
    <property type="match status" value="1"/>
</dbReference>
<evidence type="ECO:0000313" key="3">
    <source>
        <dbReference type="Proteomes" id="UP001500842"/>
    </source>
</evidence>